<evidence type="ECO:0008006" key="3">
    <source>
        <dbReference type="Google" id="ProtNLM"/>
    </source>
</evidence>
<reference evidence="1 2" key="1">
    <citation type="submission" date="2023-03" db="EMBL/GenBank/DDBJ databases">
        <authorList>
            <person name="Pearce D."/>
        </authorList>
    </citation>
    <scope>NUCLEOTIDE SEQUENCE [LARGE SCALE GENOMIC DNA]</scope>
    <source>
        <strain evidence="1">Msz</strain>
    </source>
</reference>
<dbReference type="Proteomes" id="UP001162030">
    <property type="component" value="Chromosome"/>
</dbReference>
<sequence>MSDSKKLPSQSESRDIQAFLDKLARTPTVKPAGRKGRLIFALDATASREPTWREACRIQAEMFDTAAALGGLEIQLCYYRGMTDFEAFPWFVRAEDLRRRMADVDCLGGYTQIARVLQHALQETRKSKVDALVFVGDCMEENVDELCKLAGELGLLGVKAFVFQEGFDPTAEFAFKQIARLTHGAHCRFNAGSAQQLRDLLTAVATYAAGGIKALENLGRNRGGIVLQLARQISRS</sequence>
<evidence type="ECO:0000313" key="1">
    <source>
        <dbReference type="EMBL" id="CAI8805423.1"/>
    </source>
</evidence>
<protein>
    <recommendedName>
        <fullName evidence="3">VWA domain-containing protein</fullName>
    </recommendedName>
</protein>
<dbReference type="EMBL" id="OX458333">
    <property type="protein sequence ID" value="CAI8805423.1"/>
    <property type="molecule type" value="Genomic_DNA"/>
</dbReference>
<evidence type="ECO:0000313" key="2">
    <source>
        <dbReference type="Proteomes" id="UP001162030"/>
    </source>
</evidence>
<accession>A0ABM9I081</accession>
<keyword evidence="2" id="KW-1185">Reference proteome</keyword>
<name>A0ABM9I081_9GAMM</name>
<dbReference type="InterPro" id="IPR036465">
    <property type="entry name" value="vWFA_dom_sf"/>
</dbReference>
<organism evidence="1 2">
    <name type="scientific">Methylocaldum szegediense</name>
    <dbReference type="NCBI Taxonomy" id="73780"/>
    <lineage>
        <taxon>Bacteria</taxon>
        <taxon>Pseudomonadati</taxon>
        <taxon>Pseudomonadota</taxon>
        <taxon>Gammaproteobacteria</taxon>
        <taxon>Methylococcales</taxon>
        <taxon>Methylococcaceae</taxon>
        <taxon>Methylocaldum</taxon>
    </lineage>
</organism>
<gene>
    <name evidence="1" type="ORF">MSZNOR_1672</name>
</gene>
<dbReference type="SUPFAM" id="SSF53300">
    <property type="entry name" value="vWA-like"/>
    <property type="match status" value="1"/>
</dbReference>
<proteinExistence type="predicted"/>